<gene>
    <name evidence="2" type="ORF">E3O46_05145</name>
</gene>
<feature type="transmembrane region" description="Helical" evidence="1">
    <location>
        <begin position="428"/>
        <end position="449"/>
    </location>
</feature>
<evidence type="ECO:0000256" key="1">
    <source>
        <dbReference type="SAM" id="Phobius"/>
    </source>
</evidence>
<proteinExistence type="predicted"/>
<keyword evidence="1" id="KW-1133">Transmembrane helix</keyword>
<accession>A0ABY2ISN8</accession>
<name>A0ABY2ISN8_9MICO</name>
<organism evidence="2 3">
    <name type="scientific">Cryobacterium glucosi</name>
    <dbReference type="NCBI Taxonomy" id="1259175"/>
    <lineage>
        <taxon>Bacteria</taxon>
        <taxon>Bacillati</taxon>
        <taxon>Actinomycetota</taxon>
        <taxon>Actinomycetes</taxon>
        <taxon>Micrococcales</taxon>
        <taxon>Microbacteriaceae</taxon>
        <taxon>Cryobacterium</taxon>
    </lineage>
</organism>
<protein>
    <submittedName>
        <fullName evidence="2">Uncharacterized protein</fullName>
    </submittedName>
</protein>
<feature type="transmembrane region" description="Helical" evidence="1">
    <location>
        <begin position="403"/>
        <end position="421"/>
    </location>
</feature>
<reference evidence="2 3" key="1">
    <citation type="submission" date="2019-03" db="EMBL/GenBank/DDBJ databases">
        <title>Genomics of glacier-inhabiting Cryobacterium strains.</title>
        <authorList>
            <person name="Liu Q."/>
            <person name="Xin Y.-H."/>
        </authorList>
    </citation>
    <scope>NUCLEOTIDE SEQUENCE [LARGE SCALE GENOMIC DNA]</scope>
    <source>
        <strain evidence="2 3">MDB1-5</strain>
    </source>
</reference>
<dbReference type="RefSeq" id="WP_134447034.1">
    <property type="nucleotide sequence ID" value="NZ_SOFS01000014.1"/>
</dbReference>
<sequence length="480" mass="52323">MLETANTAVTLMRGALNTGIRPEIVDADLGYFGSRRFDKLYRPTFELGFTPSTDYRQEQLGASMLDEGVMWVEGSAYCPLMPRAFITATADIDEGTVDMETYRARIEARTEFKLRTIGKPRKDGGVRMICDSNWRHEAAGTDRLIPSSSVGGQQRDIDRCPCTRKSVSVRADDVMRRQAFTYGGSKWLEFHLRSRAAAESVTARAARKSHQHRYQPACCRDSAHPIPPCADHKGWNTFTPALGGAGTEPESSCLGRRWFIGQPSGLPRLREGASAPRGGSRVDTGLETRQVWWARASVQATRIGVIAIGAALPWLLFIVWLGQPDRNLLGPMGRTGVIVTVVLQCLSVVAGLVFVVVMSAWTETRGWQAARIWGWIAFVWGIPLAWLAAVVWPDGVWPRESGLPLIVFGVICVILIVPALINPRRTGLVAVIGTILPLVILVAIIASTISVPAVFILLGPATAYCVAVSLSASAAAFARI</sequence>
<feature type="transmembrane region" description="Helical" evidence="1">
    <location>
        <begin position="335"/>
        <end position="360"/>
    </location>
</feature>
<evidence type="ECO:0000313" key="3">
    <source>
        <dbReference type="Proteomes" id="UP000297604"/>
    </source>
</evidence>
<dbReference type="Proteomes" id="UP000297604">
    <property type="component" value="Unassembled WGS sequence"/>
</dbReference>
<feature type="transmembrane region" description="Helical" evidence="1">
    <location>
        <begin position="372"/>
        <end position="391"/>
    </location>
</feature>
<comment type="caution">
    <text evidence="2">The sequence shown here is derived from an EMBL/GenBank/DDBJ whole genome shotgun (WGS) entry which is preliminary data.</text>
</comment>
<keyword evidence="1" id="KW-0812">Transmembrane</keyword>
<feature type="transmembrane region" description="Helical" evidence="1">
    <location>
        <begin position="303"/>
        <end position="323"/>
    </location>
</feature>
<feature type="transmembrane region" description="Helical" evidence="1">
    <location>
        <begin position="455"/>
        <end position="478"/>
    </location>
</feature>
<evidence type="ECO:0000313" key="2">
    <source>
        <dbReference type="EMBL" id="TFC21903.1"/>
    </source>
</evidence>
<keyword evidence="1" id="KW-0472">Membrane</keyword>
<dbReference type="EMBL" id="SOFS01000014">
    <property type="protein sequence ID" value="TFC21903.1"/>
    <property type="molecule type" value="Genomic_DNA"/>
</dbReference>
<keyword evidence="3" id="KW-1185">Reference proteome</keyword>